<dbReference type="InterPro" id="IPR011075">
    <property type="entry name" value="TetR_C"/>
</dbReference>
<dbReference type="EMBL" id="FXAF01000006">
    <property type="protein sequence ID" value="SMF52110.1"/>
    <property type="molecule type" value="Genomic_DNA"/>
</dbReference>
<dbReference type="STRING" id="464029.SAMN02982989_3089"/>
<organism evidence="6 7">
    <name type="scientific">Xaviernesmea oryzae</name>
    <dbReference type="NCBI Taxonomy" id="464029"/>
    <lineage>
        <taxon>Bacteria</taxon>
        <taxon>Pseudomonadati</taxon>
        <taxon>Pseudomonadota</taxon>
        <taxon>Alphaproteobacteria</taxon>
        <taxon>Hyphomicrobiales</taxon>
        <taxon>Rhizobiaceae</taxon>
        <taxon>Rhizobium/Agrobacterium group</taxon>
        <taxon>Xaviernesmea</taxon>
    </lineage>
</organism>
<dbReference type="Proteomes" id="UP000192903">
    <property type="component" value="Unassembled WGS sequence"/>
</dbReference>
<evidence type="ECO:0000256" key="3">
    <source>
        <dbReference type="ARBA" id="ARBA00023163"/>
    </source>
</evidence>
<keyword evidence="2 4" id="KW-0238">DNA-binding</keyword>
<evidence type="ECO:0000256" key="4">
    <source>
        <dbReference type="PROSITE-ProRule" id="PRU00335"/>
    </source>
</evidence>
<dbReference type="PROSITE" id="PS50977">
    <property type="entry name" value="HTH_TETR_2"/>
    <property type="match status" value="1"/>
</dbReference>
<feature type="DNA-binding region" description="H-T-H motif" evidence="4">
    <location>
        <begin position="29"/>
        <end position="48"/>
    </location>
</feature>
<protein>
    <submittedName>
        <fullName evidence="6">Transcriptional regulator, TetR family</fullName>
    </submittedName>
</protein>
<name>A0A1X7FID7_9HYPH</name>
<accession>A0A1X7FID7</accession>
<dbReference type="Gene3D" id="1.10.10.60">
    <property type="entry name" value="Homeodomain-like"/>
    <property type="match status" value="1"/>
</dbReference>
<reference evidence="7" key="1">
    <citation type="submission" date="2017-04" db="EMBL/GenBank/DDBJ databases">
        <authorList>
            <person name="Varghese N."/>
            <person name="Submissions S."/>
        </authorList>
    </citation>
    <scope>NUCLEOTIDE SEQUENCE [LARGE SCALE GENOMIC DNA]</scope>
    <source>
        <strain evidence="7">B4P</strain>
    </source>
</reference>
<keyword evidence="1" id="KW-0805">Transcription regulation</keyword>
<gene>
    <name evidence="6" type="ORF">SAMN02982989_3089</name>
</gene>
<dbReference type="GO" id="GO:0003677">
    <property type="term" value="F:DNA binding"/>
    <property type="evidence" value="ECO:0007669"/>
    <property type="project" value="UniProtKB-UniRule"/>
</dbReference>
<dbReference type="InterPro" id="IPR001647">
    <property type="entry name" value="HTH_TetR"/>
</dbReference>
<evidence type="ECO:0000313" key="7">
    <source>
        <dbReference type="Proteomes" id="UP000192903"/>
    </source>
</evidence>
<evidence type="ECO:0000256" key="1">
    <source>
        <dbReference type="ARBA" id="ARBA00023015"/>
    </source>
</evidence>
<proteinExistence type="predicted"/>
<dbReference type="PANTHER" id="PTHR47506">
    <property type="entry name" value="TRANSCRIPTIONAL REGULATORY PROTEIN"/>
    <property type="match status" value="1"/>
</dbReference>
<dbReference type="PANTHER" id="PTHR47506:SF1">
    <property type="entry name" value="HTH-TYPE TRANSCRIPTIONAL REGULATOR YJDC"/>
    <property type="match status" value="1"/>
</dbReference>
<dbReference type="InterPro" id="IPR009057">
    <property type="entry name" value="Homeodomain-like_sf"/>
</dbReference>
<dbReference type="InterPro" id="IPR036271">
    <property type="entry name" value="Tet_transcr_reg_TetR-rel_C_sf"/>
</dbReference>
<dbReference type="Gene3D" id="1.10.357.10">
    <property type="entry name" value="Tetracycline Repressor, domain 2"/>
    <property type="match status" value="1"/>
</dbReference>
<keyword evidence="3" id="KW-0804">Transcription</keyword>
<evidence type="ECO:0000259" key="5">
    <source>
        <dbReference type="PROSITE" id="PS50977"/>
    </source>
</evidence>
<keyword evidence="7" id="KW-1185">Reference proteome</keyword>
<dbReference type="SUPFAM" id="SSF46689">
    <property type="entry name" value="Homeodomain-like"/>
    <property type="match status" value="1"/>
</dbReference>
<evidence type="ECO:0000256" key="2">
    <source>
        <dbReference type="ARBA" id="ARBA00023125"/>
    </source>
</evidence>
<dbReference type="OrthoDB" id="9795242at2"/>
<evidence type="ECO:0000313" key="6">
    <source>
        <dbReference type="EMBL" id="SMF52110.1"/>
    </source>
</evidence>
<feature type="domain" description="HTH tetR-type" evidence="5">
    <location>
        <begin position="6"/>
        <end position="66"/>
    </location>
</feature>
<dbReference type="Pfam" id="PF16925">
    <property type="entry name" value="TetR_C_13"/>
    <property type="match status" value="1"/>
</dbReference>
<dbReference type="SUPFAM" id="SSF48498">
    <property type="entry name" value="Tetracyclin repressor-like, C-terminal domain"/>
    <property type="match status" value="1"/>
</dbReference>
<sequence length="192" mass="20660">MARRKEFDRETVLKRAIGVFSDHGFEGTSTDVLLKTMGISRQSMYDTFGDKWKLYLEALQRYVTESIAAQVAILNGKPSPIKGVEALLQTMVRTALADPAPACLGISAVCEFGHSEREVTLVTEVSGRTLRTALEKRIAEAIGTGEASADLDPAEAAHFILATLTGIKVAARSGASSEVLHGIARTALRSLR</sequence>
<dbReference type="Pfam" id="PF00440">
    <property type="entry name" value="TetR_N"/>
    <property type="match status" value="1"/>
</dbReference>
<dbReference type="RefSeq" id="WP_085423455.1">
    <property type="nucleotide sequence ID" value="NZ_FXAF01000006.1"/>
</dbReference>
<dbReference type="AlphaFoldDB" id="A0A1X7FID7"/>